<evidence type="ECO:0000256" key="5">
    <source>
        <dbReference type="SAM" id="MobiDB-lite"/>
    </source>
</evidence>
<dbReference type="PANTHER" id="PTHR11941:SF169">
    <property type="entry name" value="(7AS)-7A-METHYL-1,5-DIOXO-2,3,5,6,7,7A-HEXAHYDRO-1H-INDENE-CARBOXYL-COA HYDROLASE"/>
    <property type="match status" value="1"/>
</dbReference>
<evidence type="ECO:0000256" key="4">
    <source>
        <dbReference type="RuleBase" id="RU003707"/>
    </source>
</evidence>
<evidence type="ECO:0000256" key="3">
    <source>
        <dbReference type="ARBA" id="ARBA00023239"/>
    </source>
</evidence>
<dbReference type="InterPro" id="IPR018376">
    <property type="entry name" value="Enoyl-CoA_hyd/isom_CS"/>
</dbReference>
<dbReference type="GO" id="GO:0006635">
    <property type="term" value="P:fatty acid beta-oxidation"/>
    <property type="evidence" value="ECO:0007669"/>
    <property type="project" value="TreeGrafter"/>
</dbReference>
<dbReference type="NCBIfam" id="NF006100">
    <property type="entry name" value="PRK08252.1"/>
    <property type="match status" value="1"/>
</dbReference>
<dbReference type="OrthoDB" id="4284283at2"/>
<comment type="caution">
    <text evidence="6">The sequence shown here is derived from an EMBL/GenBank/DDBJ whole genome shotgun (WGS) entry which is preliminary data.</text>
</comment>
<evidence type="ECO:0000256" key="1">
    <source>
        <dbReference type="ARBA" id="ARBA00005254"/>
    </source>
</evidence>
<keyword evidence="2" id="KW-0443">Lipid metabolism</keyword>
<dbReference type="Gene3D" id="1.10.12.10">
    <property type="entry name" value="Lyase 2-enoyl-coa Hydratase, Chain A, domain 2"/>
    <property type="match status" value="1"/>
</dbReference>
<dbReference type="InterPro" id="IPR029045">
    <property type="entry name" value="ClpP/crotonase-like_dom_sf"/>
</dbReference>
<comment type="similarity">
    <text evidence="1 4">Belongs to the enoyl-CoA hydratase/isomerase family.</text>
</comment>
<feature type="region of interest" description="Disordered" evidence="5">
    <location>
        <begin position="225"/>
        <end position="254"/>
    </location>
</feature>
<reference evidence="6 7" key="1">
    <citation type="submission" date="2019-03" db="EMBL/GenBank/DDBJ databases">
        <title>Draft genome sequences of novel Actinobacteria.</title>
        <authorList>
            <person name="Sahin N."/>
            <person name="Ay H."/>
            <person name="Saygin H."/>
        </authorList>
    </citation>
    <scope>NUCLEOTIDE SEQUENCE [LARGE SCALE GENOMIC DNA]</scope>
    <source>
        <strain evidence="6 7">DSM 45941</strain>
    </source>
</reference>
<gene>
    <name evidence="6" type="ORF">E1293_01075</name>
</gene>
<dbReference type="GO" id="GO:0016829">
    <property type="term" value="F:lyase activity"/>
    <property type="evidence" value="ECO:0007669"/>
    <property type="project" value="UniProtKB-KW"/>
</dbReference>
<evidence type="ECO:0000256" key="2">
    <source>
        <dbReference type="ARBA" id="ARBA00023098"/>
    </source>
</evidence>
<dbReference type="InterPro" id="IPR014748">
    <property type="entry name" value="Enoyl-CoA_hydra_C"/>
</dbReference>
<dbReference type="Pfam" id="PF00378">
    <property type="entry name" value="ECH_1"/>
    <property type="match status" value="1"/>
</dbReference>
<dbReference type="RefSeq" id="WP_132192796.1">
    <property type="nucleotide sequence ID" value="NZ_SMKY01000003.1"/>
</dbReference>
<dbReference type="InterPro" id="IPR001753">
    <property type="entry name" value="Enoyl-CoA_hydra/iso"/>
</dbReference>
<keyword evidence="3" id="KW-0456">Lyase</keyword>
<dbReference type="Gene3D" id="3.90.226.10">
    <property type="entry name" value="2-enoyl-CoA Hydratase, Chain A, domain 1"/>
    <property type="match status" value="1"/>
</dbReference>
<dbReference type="PANTHER" id="PTHR11941">
    <property type="entry name" value="ENOYL-COA HYDRATASE-RELATED"/>
    <property type="match status" value="1"/>
</dbReference>
<sequence length="254" mass="27529">MSVVLTERRGAVDIITLNRPRVYNAIDLELREAMQDAFERFDADDEASVAILTGAGGNFCSGRDLKAARRGEPSYRSRDAQVNAFTRRSVRKPVIAAVEGYALAGGFELALSCDLIVAARDASFGLPEVRHSLVAVGGGLIRLPQRMPYHAAMMMALTGDRYGAGDLERWGVVGRLAEPGEALDAALELAARIRLGGPLAVRATKEIVRRAFEWSGEDEAFDAQMAAARPALESPDRDEGLRAFGEGRAPSWRK</sequence>
<dbReference type="PROSITE" id="PS00166">
    <property type="entry name" value="ENOYL_COA_HYDRATASE"/>
    <property type="match status" value="1"/>
</dbReference>
<dbReference type="EMBL" id="SMKY01000003">
    <property type="protein sequence ID" value="TDD92137.1"/>
    <property type="molecule type" value="Genomic_DNA"/>
</dbReference>
<dbReference type="SUPFAM" id="SSF52096">
    <property type="entry name" value="ClpP/crotonase"/>
    <property type="match status" value="1"/>
</dbReference>
<evidence type="ECO:0000313" key="6">
    <source>
        <dbReference type="EMBL" id="TDD92137.1"/>
    </source>
</evidence>
<proteinExistence type="inferred from homology"/>
<name>A0A4V2YY76_9ACTN</name>
<evidence type="ECO:0000313" key="7">
    <source>
        <dbReference type="Proteomes" id="UP000295578"/>
    </source>
</evidence>
<keyword evidence="7" id="KW-1185">Reference proteome</keyword>
<dbReference type="CDD" id="cd06558">
    <property type="entry name" value="crotonase-like"/>
    <property type="match status" value="1"/>
</dbReference>
<dbReference type="Proteomes" id="UP000295578">
    <property type="component" value="Unassembled WGS sequence"/>
</dbReference>
<accession>A0A4V2YY76</accession>
<protein>
    <submittedName>
        <fullName evidence="6">Crotonase/enoyl-CoA hydratase family protein</fullName>
    </submittedName>
</protein>
<dbReference type="AlphaFoldDB" id="A0A4V2YY76"/>
<organism evidence="6 7">
    <name type="scientific">Actinomadura darangshiensis</name>
    <dbReference type="NCBI Taxonomy" id="705336"/>
    <lineage>
        <taxon>Bacteria</taxon>
        <taxon>Bacillati</taxon>
        <taxon>Actinomycetota</taxon>
        <taxon>Actinomycetes</taxon>
        <taxon>Streptosporangiales</taxon>
        <taxon>Thermomonosporaceae</taxon>
        <taxon>Actinomadura</taxon>
    </lineage>
</organism>